<keyword evidence="1" id="KW-0812">Transmembrane</keyword>
<feature type="transmembrane region" description="Helical" evidence="1">
    <location>
        <begin position="628"/>
        <end position="653"/>
    </location>
</feature>
<dbReference type="RefSeq" id="WP_169147088.1">
    <property type="nucleotide sequence ID" value="NZ_JABBGA010000016.1"/>
</dbReference>
<feature type="transmembrane region" description="Helical" evidence="1">
    <location>
        <begin position="515"/>
        <end position="535"/>
    </location>
</feature>
<keyword evidence="1" id="KW-0472">Membrane</keyword>
<keyword evidence="3" id="KW-1185">Reference proteome</keyword>
<evidence type="ECO:0000313" key="2">
    <source>
        <dbReference type="EMBL" id="NML27549.1"/>
    </source>
</evidence>
<dbReference type="Proteomes" id="UP000580043">
    <property type="component" value="Unassembled WGS sequence"/>
</dbReference>
<keyword evidence="1" id="KW-1133">Transmembrane helix</keyword>
<feature type="transmembrane region" description="Helical" evidence="1">
    <location>
        <begin position="372"/>
        <end position="402"/>
    </location>
</feature>
<gene>
    <name evidence="2" type="ORF">HHL15_17470</name>
</gene>
<dbReference type="EMBL" id="JABBGA010000016">
    <property type="protein sequence ID" value="NML27549.1"/>
    <property type="molecule type" value="Genomic_DNA"/>
</dbReference>
<evidence type="ECO:0000256" key="1">
    <source>
        <dbReference type="SAM" id="Phobius"/>
    </source>
</evidence>
<proteinExistence type="predicted"/>
<reference evidence="2 3" key="1">
    <citation type="submission" date="2020-04" db="EMBL/GenBank/DDBJ databases">
        <title>Zoogloea sp. G-4-1-14 isolated from soil.</title>
        <authorList>
            <person name="Dahal R.H."/>
        </authorList>
    </citation>
    <scope>NUCLEOTIDE SEQUENCE [LARGE SCALE GENOMIC DNA]</scope>
    <source>
        <strain evidence="2 3">G-4-1-14</strain>
    </source>
</reference>
<protein>
    <submittedName>
        <fullName evidence="2">Site-specific recombinase</fullName>
    </submittedName>
</protein>
<dbReference type="Pfam" id="PF10136">
    <property type="entry name" value="SpecificRecomb"/>
    <property type="match status" value="1"/>
</dbReference>
<dbReference type="AlphaFoldDB" id="A0A848G808"/>
<accession>A0A848G808</accession>
<name>A0A848G808_9RHOO</name>
<comment type="caution">
    <text evidence="2">The sequence shown here is derived from an EMBL/GenBank/DDBJ whole genome shotgun (WGS) entry which is preliminary data.</text>
</comment>
<dbReference type="PIRSF" id="PIRSF015380">
    <property type="entry name" value="Site-sp_rcmb"/>
    <property type="match status" value="1"/>
</dbReference>
<sequence>MQKEPIFLPEALLDCIRAVLPAQRQGQRDLPRLARRLHDLIAADQLPDRLDAWRALNTWLAGGALWNDVYIDSADVHGSATQRFAVLMDVLAAHPDLAAAVRAALRRMLDETEGGNLFGEVGIPSDRGFLSEFGDRFTAKLIPSPRDDHDLGRLMGRSYERRRDLTLIRGLQPSTLQRAVDLLFPADEPEMTAALGRAMADGFRLLLARLQGQGLSLKLRARSQSGPVARSPFRRLAASGENLLCAWEQGRLSGPLLDTWKTDVESCREEMHLISTRLESEGISVDIVYGLDVLDRCLGRMEAIVAVMAAGRESPGPVLALLQQLAYAAHDSTSLRHLVRSNLQRLQRRIVDRAGKTGEHYIAETPADYRHIWVAAAGGGLLTVGTAAMKMAIAGAGLALFLEGLGSGLNYAVSFLILQALGLILATKQPAMTAAAFAAIIRDRKGNERLDVIVDSAAAICHSQLAATIANVVVVATGAYAFDAVWQWITGHSYLSTAEATYVFHALSPVDSGTVFYAALTGCILYLAALVGGWVDNWAVYHRLPQAIAEHRLGLRFGQLRMIRLAGIVSRNMSGWATNISLGLMLGMTPVLGKFFGLPLDVRHVTLNSGILSLATSSLEVEWIGTGLLTLAVLGVAVMFVLNLGVSFVLSLLTAVRAYDLSGDDLKELRRRLWQRLRTRPRDFLMPPRRLAPAPGAR</sequence>
<feature type="transmembrane region" description="Helical" evidence="1">
    <location>
        <begin position="408"/>
        <end position="426"/>
    </location>
</feature>
<evidence type="ECO:0000313" key="3">
    <source>
        <dbReference type="Proteomes" id="UP000580043"/>
    </source>
</evidence>
<organism evidence="2 3">
    <name type="scientific">Zoogloea dura</name>
    <dbReference type="NCBI Taxonomy" id="2728840"/>
    <lineage>
        <taxon>Bacteria</taxon>
        <taxon>Pseudomonadati</taxon>
        <taxon>Pseudomonadota</taxon>
        <taxon>Betaproteobacteria</taxon>
        <taxon>Rhodocyclales</taxon>
        <taxon>Zoogloeaceae</taxon>
        <taxon>Zoogloea</taxon>
    </lineage>
</organism>
<dbReference type="InterPro" id="IPR011385">
    <property type="entry name" value="Site-sp_rcmbase"/>
</dbReference>